<keyword evidence="9" id="KW-1185">Reference proteome</keyword>
<evidence type="ECO:0000313" key="8">
    <source>
        <dbReference type="EMBL" id="RJY18413.1"/>
    </source>
</evidence>
<evidence type="ECO:0000259" key="7">
    <source>
        <dbReference type="SMART" id="SM00228"/>
    </source>
</evidence>
<dbReference type="GO" id="GO:0004252">
    <property type="term" value="F:serine-type endopeptidase activity"/>
    <property type="evidence" value="ECO:0007669"/>
    <property type="project" value="InterPro"/>
</dbReference>
<comment type="caution">
    <text evidence="8">The sequence shown here is derived from an EMBL/GenBank/DDBJ whole genome shotgun (WGS) entry which is preliminary data.</text>
</comment>
<evidence type="ECO:0000256" key="6">
    <source>
        <dbReference type="SAM" id="Phobius"/>
    </source>
</evidence>
<dbReference type="InterPro" id="IPR043504">
    <property type="entry name" value="Peptidase_S1_PA_chymotrypsin"/>
</dbReference>
<keyword evidence="4" id="KW-0720">Serine protease</keyword>
<feature type="active site" description="Charge relay system" evidence="5">
    <location>
        <position position="108"/>
    </location>
</feature>
<dbReference type="Pfam" id="PF13180">
    <property type="entry name" value="PDZ_2"/>
    <property type="match status" value="1"/>
</dbReference>
<dbReference type="AlphaFoldDB" id="A0A3A6TZK2"/>
<protein>
    <submittedName>
        <fullName evidence="8">Outer membrane-stress sensor serine endopeptidase DegS</fullName>
    </submittedName>
</protein>
<gene>
    <name evidence="8" type="primary">degS</name>
    <name evidence="8" type="ORF">D5R81_05585</name>
</gene>
<reference evidence="8 9" key="1">
    <citation type="submission" date="2018-09" db="EMBL/GenBank/DDBJ databases">
        <title>Phylogeny of the Shewanellaceae, and recommendation for two new genera, Pseudoshewanella and Parashewanella.</title>
        <authorList>
            <person name="Wang G."/>
        </authorList>
    </citation>
    <scope>NUCLEOTIDE SEQUENCE [LARGE SCALE GENOMIC DNA]</scope>
    <source>
        <strain evidence="8 9">KCTC 22492</strain>
    </source>
</reference>
<keyword evidence="6" id="KW-0472">Membrane</keyword>
<dbReference type="OrthoDB" id="9758917at2"/>
<dbReference type="SUPFAM" id="SSF50494">
    <property type="entry name" value="Trypsin-like serine proteases"/>
    <property type="match status" value="1"/>
</dbReference>
<dbReference type="Pfam" id="PF13365">
    <property type="entry name" value="Trypsin_2"/>
    <property type="match status" value="1"/>
</dbReference>
<dbReference type="SMART" id="SM00228">
    <property type="entry name" value="PDZ"/>
    <property type="match status" value="1"/>
</dbReference>
<dbReference type="GO" id="GO:0006508">
    <property type="term" value="P:proteolysis"/>
    <property type="evidence" value="ECO:0007669"/>
    <property type="project" value="UniProtKB-KW"/>
</dbReference>
<dbReference type="NCBIfam" id="TIGR02038">
    <property type="entry name" value="protease_degS"/>
    <property type="match status" value="1"/>
</dbReference>
<dbReference type="InterPro" id="IPR001940">
    <property type="entry name" value="Peptidase_S1C"/>
</dbReference>
<sequence>MLVKDTLLYICKAVIFGLIMAAAILIFSPSSGKFFSFSHLFSQSNNSNQLSFSRAVREAAPSVVNIYSINIVTARQLDSSSLQNRSELQGLGSGVIMSHQGYILTNYHVVNKADEIVIILQDGRRFEAEVIGMDPATDLAVIKINGENLPIVPLDLDVLPNVGDVVLAIGNPYNVGQTITQGIISATGRNSLSSGYQEFLQTDAAINEGNSGGALINTNGVLIGINTAAFQVGGESGKGINFAIPTKLAYHIMEKLIESGRVIRGAIGFNGQALSLTPKYAQVLGLKNLEGVVATDIEPNSPAFHAQLRKGDVVIKYREEVVPAGPAGVWMLRDRIAETKPGTQVVLSIIRRGLAMDLTVTVAEKSTVNIPQQ</sequence>
<dbReference type="PANTHER" id="PTHR43343:SF3">
    <property type="entry name" value="PROTEASE DO-LIKE 8, CHLOROPLASTIC"/>
    <property type="match status" value="1"/>
</dbReference>
<evidence type="ECO:0000256" key="4">
    <source>
        <dbReference type="ARBA" id="ARBA00022825"/>
    </source>
</evidence>
<evidence type="ECO:0000313" key="9">
    <source>
        <dbReference type="Proteomes" id="UP000273022"/>
    </source>
</evidence>
<keyword evidence="2" id="KW-0645">Protease</keyword>
<dbReference type="PANTHER" id="PTHR43343">
    <property type="entry name" value="PEPTIDASE S12"/>
    <property type="match status" value="1"/>
</dbReference>
<evidence type="ECO:0000256" key="2">
    <source>
        <dbReference type="ARBA" id="ARBA00022670"/>
    </source>
</evidence>
<comment type="similarity">
    <text evidence="1">Belongs to the peptidase S1C family.</text>
</comment>
<keyword evidence="6" id="KW-0812">Transmembrane</keyword>
<keyword evidence="3" id="KW-0378">Hydrolase</keyword>
<dbReference type="RefSeq" id="WP_121852665.1">
    <property type="nucleotide sequence ID" value="NZ_CP037952.1"/>
</dbReference>
<dbReference type="SUPFAM" id="SSF50156">
    <property type="entry name" value="PDZ domain-like"/>
    <property type="match status" value="1"/>
</dbReference>
<feature type="domain" description="PDZ" evidence="7">
    <location>
        <begin position="265"/>
        <end position="353"/>
    </location>
</feature>
<proteinExistence type="inferred from homology"/>
<feature type="transmembrane region" description="Helical" evidence="6">
    <location>
        <begin position="6"/>
        <end position="27"/>
    </location>
</feature>
<dbReference type="Proteomes" id="UP000273022">
    <property type="component" value="Unassembled WGS sequence"/>
</dbReference>
<dbReference type="InterPro" id="IPR009003">
    <property type="entry name" value="Peptidase_S1_PA"/>
</dbReference>
<feature type="active site" description="Charge relay system" evidence="5">
    <location>
        <position position="138"/>
    </location>
</feature>
<dbReference type="EMBL" id="QYYH01000023">
    <property type="protein sequence ID" value="RJY18413.1"/>
    <property type="molecule type" value="Genomic_DNA"/>
</dbReference>
<evidence type="ECO:0000256" key="5">
    <source>
        <dbReference type="PIRSR" id="PIRSR611783-1"/>
    </source>
</evidence>
<dbReference type="PRINTS" id="PR00834">
    <property type="entry name" value="PROTEASES2C"/>
</dbReference>
<name>A0A3A6TZK2_9GAMM</name>
<organism evidence="8 9">
    <name type="scientific">Parashewanella spongiae</name>
    <dbReference type="NCBI Taxonomy" id="342950"/>
    <lineage>
        <taxon>Bacteria</taxon>
        <taxon>Pseudomonadati</taxon>
        <taxon>Pseudomonadota</taxon>
        <taxon>Gammaproteobacteria</taxon>
        <taxon>Alteromonadales</taxon>
        <taxon>Shewanellaceae</taxon>
        <taxon>Parashewanella</taxon>
    </lineage>
</organism>
<keyword evidence="6" id="KW-1133">Transmembrane helix</keyword>
<dbReference type="InterPro" id="IPR011783">
    <property type="entry name" value="Pept_S1C_DegS"/>
</dbReference>
<dbReference type="InterPro" id="IPR036034">
    <property type="entry name" value="PDZ_sf"/>
</dbReference>
<dbReference type="FunFam" id="2.40.10.10:FF:000001">
    <property type="entry name" value="Periplasmic serine protease DegS"/>
    <property type="match status" value="1"/>
</dbReference>
<evidence type="ECO:0000256" key="1">
    <source>
        <dbReference type="ARBA" id="ARBA00010541"/>
    </source>
</evidence>
<evidence type="ECO:0000256" key="3">
    <source>
        <dbReference type="ARBA" id="ARBA00022801"/>
    </source>
</evidence>
<accession>A0A3A6TZK2</accession>
<dbReference type="InterPro" id="IPR051201">
    <property type="entry name" value="Chloro_Bact_Ser_Proteases"/>
</dbReference>
<dbReference type="InterPro" id="IPR001478">
    <property type="entry name" value="PDZ"/>
</dbReference>
<feature type="active site" description="Charge relay system" evidence="5">
    <location>
        <position position="211"/>
    </location>
</feature>
<dbReference type="Gene3D" id="2.40.10.10">
    <property type="entry name" value="Trypsin-like serine proteases"/>
    <property type="match status" value="2"/>
</dbReference>
<dbReference type="Gene3D" id="2.30.42.10">
    <property type="match status" value="1"/>
</dbReference>